<dbReference type="EMBL" id="ABSU01000044">
    <property type="protein sequence ID" value="EFE29367.1"/>
    <property type="molecule type" value="Genomic_DNA"/>
</dbReference>
<dbReference type="Gene3D" id="3.40.50.12780">
    <property type="entry name" value="N-terminal domain of ligase-like"/>
    <property type="match status" value="3"/>
</dbReference>
<dbReference type="InterPro" id="IPR006162">
    <property type="entry name" value="Ppantetheine_attach_site"/>
</dbReference>
<dbReference type="Gene3D" id="3.30.559.10">
    <property type="entry name" value="Chloramphenicol acetyltransferase-like domain"/>
    <property type="match status" value="3"/>
</dbReference>
<dbReference type="InterPro" id="IPR020845">
    <property type="entry name" value="AMP-binding_CS"/>
</dbReference>
<dbReference type="GO" id="GO:0043041">
    <property type="term" value="P:amino acid activation for nonribosomal peptide biosynthetic process"/>
    <property type="evidence" value="ECO:0007669"/>
    <property type="project" value="TreeGrafter"/>
</dbReference>
<sequence>TSFIVYHLTSFPYLLYIIGTLQLLTNSGYIIMRYQIHEGSGFRGMDCDNNNHDTNNQHWGEKYALDSTCSLDRAVPEPVEACIHSLIKRIAWEKPGAPAICSWDGHLTYLQLDQLSIILACQLVNSGLTPGSRVILCFDETCLAPLSMLAVMKAGGISIALDTRQNRDHLQEIADQISPHTILSSSESEQLARSLPKGNVMIVDHSLLSSINDPLEPSGKLPVVSPSEAAGETYSVDSVTGLASRDNIITHRDFSSAATYQHGALGLTSNTTICNPARSFSDSAWRNLFILTCGGTLCMAPTAELLGNRRGLISALQSGIVILNSESLSTLDNSELLQLVQLKHIAVSAAPHGLKRLGAYMERNDESIISASQRKSGDMLASNVETNEDGRLVGKSNNPEVTISEPQISSRDWQMPSTVNIDNLEGNNAEKMFAIDVYQKEPPVHSRELWSSDSSSVSPIVSEGSFSSYEDVIRPVKAIDNEPSSPDVLPFSLLGSSIDKEKARAYASRLCNVKESQVIDILPCTSLQEGLLALTAKSEGSYVARNVFQIGVGINVNKLRHAWEQVVSMNPILRTRIVSLPHHGIMQVVLDEGAIWTSRGTPYDMANFNSGNEENTMGLGKPLTRFTIFEGAADNPGHLIWEIHHALYDGWSIPLLLSQAENAYFNEFCQPLETMAPFIKYIQDRDIGAAKAFWSNQFTDIKGSHFPPVKPGYEPKQDSQIVRTISELPWGRSDFTPGTIVRAAWSVVAANGANSGEALFGVVVTGRQAPVPNIELMAGPTIATLPIRVNVNWNEDRKRLLDAIQRQSIEMIPFEQTGLQHISKLSQGTAIACQFQTLLVVQPSSEMTETTDRPFLSEVVDSHIGSQWQDFSTYSLVIECQLASESLRISASFDSNVIGKQKMELVMSGFEFSIRQLSSGSTEQVLLSSLVRDYSGLNAIWTWNREVPEATEACIHDLISRQVQENPQAQAICSWDGNMTYQELDGLSTDLAYQLVKRGIAGTVVPLLFEKSKFMPVAVLAVMKAGGGCLPMDIKQPYERLAAIAAQADSSIIISSVANEPVAVKLASGNAENLSRLKLPEREVLVVGPDQILSFSAATPGPTSTSTASPSLPKVDPSDILYVVFTSGSTGTPKGVINTHRGLCSAITYQQKALGFSRASRVFDFASYAFDAAWCNLLHALTVGGTLCIPSQDERENDLAGCMEKYDVTTVDFTPSVARFLGPAVLSRLSTLILGGEAVLPSDAHLAGDGTTIINVYGPAECTPTATLSNITKAATIDIGRGAGACTWIVDPDDPSSLVPVGAVGELWLEGPLVGGGYLNDPEKTASAFVHNPPWLQRGLPAQHGQPGCTGRTGRLYRTGDLVQYREDGSLIFVGRKDNQVKIRGQRVELGEVEQHVLDGLYLDFQVHNINITKAQVTAETIHPEGSNGAILVAFVTLVCGGDTEISEDLHTSAVKKATSGLSDRLAERLPVYMVPTSYIPILDLPMTATGKTDRKKLRSTGEYLWLKYRSDTDSDELTDSLNSVESILQKVWMSVLNLSARETSINKPFTRLGGDSITAMQVVSQCRLHNITVTVSQILQASTIRRLASICQVRGSGDAAAEDDDQADSEQGDKLFELGPIQQMFFDSYPHGLNHYNQTFVLELGKPVLPEAFEGAIQALVKRHASLRGRFKKDTETGRWMQTVCSEDDALSYAYQEHSVLSHNDVARIGQQRQLSLDIQKGPLFACDLFHISNYPQVVILSAHHLVVDLVSWRIIWGDLEDFIEHGSLISQPTSSFRAWCRRQAQVGRSLSPLSVLPYSMPETGWDFWGMPLSENTFNDLVVYTETFDEALTIQLFGDSNASLQTEPIDIILGTIAHAFRYTFSERSVPVIWTEGHGRNQSDDFQLDVSGTVGWFTTIQPLPIDISLASSIVDTIRMVKDRRNGLPGKGLPYFACRYYSESGREAFSNHDIVEVMFNFTGRYQQLETEEGLFKRPQHMGEADSLIQEVPENARRFTLIEIDSHVEGDRLVVSFTVHKKMKHQDRISLWLTNFAETLSSATTMLLHSKREFTLSDLPSLSLSYSGLDTFLKQQLPGMGIAPQDIADVYPCSPLQEGILLSVQKEAAFYDSFSIWRCISQDGTAISPSKLETAWRTVVSRHTILQSVFALHPEGSGYIQIVLPKSIVRVSHITTNDKDPVSTLNRLDRPTYRTHEPEHSFTICSSADGQVACRLDAVHTLIDGWSISVLVQDIIAFYTGSTPAPAPPFGNIIRYISKIPKARRIVSWMKLLGGVKPTEFPTSPRLLQMAEEPHGDIPIPAESIPGVLDVCKKLGITRSVFLQVAWAMLLSYFTGQSDVCFGYLSSCRDSPVDGVEVMVGPLANLLISRVDLQFSAKEVLKRVSEASIRHLEIQHTSLADIQHHVGSSTGRLFNTTLSIRGGDKLKGGDDATLSFESCTGEDPNEYDLNLSVNVDGDNMEAVVSFRPPYVNGRTAREASTVLTKAINYLVTLSTEDIDDASLFSDFFQNVAGVDERSTQSFWSAQFSNTQGSHFPVTESVTRCGTTNFQKILTLRQLEWAGCNEYSTSTLIKAAWAIISATNTRSDEALFGEYSTSSSGVLPVRIPLDWGMPVHQLLHIVQCQADDIDIFSKIPLGRIRSINDKTHVGCQFRTTVQFTNRLDNLDATYTPGSTGSDDEEELAYQYPLAVKFAIYPSSLSINVTCDSGILGEVEVIRIFQQFEHVLRQIIGSGVHYQKLSDVIVTSPQDMRDIWTWNSVVPSVVSGCAHELIIQQAHKTPLAPAINAWDGDLTYQELEHLSTNLAKELISNGVKRGAIVPLFFEKSMWTPVSALAVMKTGAALVLTDPSSQPETRLRTITELVNAKICLCSTTNESLGRSLGIDQVLIVGPDHYQCLNHEEKQNSEDIELPSVDPDDLLYIMFTSGTTGTPKGVMLNHQNICSAITHQRACLGYTQSSRVLDFSSYAFDVAWSNLLNTLTVGACLCIPSASERQNDLSSCLEKYRVTLADLTPSIARHLTGLEKLSTLVLGGEVVLPSDADAALVGDRTTVINAYGPAECTTTSTILNLTRNPHGGLGQGVGLCTWVVEPDDPDTLAPLHAPGELWLEGPLVGEGYLNDPIRTAGSFIEDPAWLVQGVPGKHPGRHGRVYRTGDLVKYQEDGSIAYLGRKDTQVKIRGQRVELSEVEHWVESMIQLPNDVSSAVQVVAEAIQPIGVGNLILAAFVSVGGSTSEPHDTLVKRAVHGLNDRLAASISSYLIPSLYIPLQVVPRMATGKIDRPRLRSIGAALSAGDIAQLSRSETERLPPQTDAERLLQALWADILEISPDTISADDSFFRIGGDSIGAMRLVGMARQKNFNLTVRDIFHHPVLRDMATIQS</sequence>
<evidence type="ECO:0000256" key="4">
    <source>
        <dbReference type="ARBA" id="ARBA00022737"/>
    </source>
</evidence>
<dbReference type="PANTHER" id="PTHR45527:SF1">
    <property type="entry name" value="FATTY ACID SYNTHASE"/>
    <property type="match status" value="1"/>
</dbReference>
<dbReference type="GO" id="GO:0031177">
    <property type="term" value="F:phosphopantetheine binding"/>
    <property type="evidence" value="ECO:0007669"/>
    <property type="project" value="TreeGrafter"/>
</dbReference>
<dbReference type="CDD" id="cd19534">
    <property type="entry name" value="E_NRPS"/>
    <property type="match status" value="1"/>
</dbReference>
<dbReference type="SUPFAM" id="SSF47336">
    <property type="entry name" value="ACP-like"/>
    <property type="match status" value="2"/>
</dbReference>
<gene>
    <name evidence="6" type="ORF">ARB_03768</name>
</gene>
<dbReference type="Gene3D" id="3.30.559.30">
    <property type="entry name" value="Nonribosomal peptide synthetase, condensation domain"/>
    <property type="match status" value="4"/>
</dbReference>
<dbReference type="InterPro" id="IPR010071">
    <property type="entry name" value="AA_adenyl_dom"/>
</dbReference>
<organism evidence="6 7">
    <name type="scientific">Arthroderma benhamiae (strain ATCC MYA-4681 / CBS 112371)</name>
    <name type="common">Trichophyton mentagrophytes</name>
    <dbReference type="NCBI Taxonomy" id="663331"/>
    <lineage>
        <taxon>Eukaryota</taxon>
        <taxon>Fungi</taxon>
        <taxon>Dikarya</taxon>
        <taxon>Ascomycota</taxon>
        <taxon>Pezizomycotina</taxon>
        <taxon>Eurotiomycetes</taxon>
        <taxon>Eurotiomycetidae</taxon>
        <taxon>Onygenales</taxon>
        <taxon>Arthrodermataceae</taxon>
        <taxon>Trichophyton</taxon>
    </lineage>
</organism>
<dbReference type="RefSeq" id="XP_003010007.1">
    <property type="nucleotide sequence ID" value="XM_003009961.1"/>
</dbReference>
<dbReference type="Gene3D" id="1.10.1200.10">
    <property type="entry name" value="ACP-like"/>
    <property type="match status" value="2"/>
</dbReference>
<dbReference type="SUPFAM" id="SSF56801">
    <property type="entry name" value="Acetyl-CoA synthetase-like"/>
    <property type="match status" value="3"/>
</dbReference>
<keyword evidence="3" id="KW-0436">Ligase</keyword>
<protein>
    <recommendedName>
        <fullName evidence="5">Carrier domain-containing protein</fullName>
    </recommendedName>
</protein>
<dbReference type="PROSITE" id="PS00455">
    <property type="entry name" value="AMP_BINDING"/>
    <property type="match status" value="2"/>
</dbReference>
<dbReference type="NCBIfam" id="TIGR01733">
    <property type="entry name" value="AA-adenyl-dom"/>
    <property type="match status" value="2"/>
</dbReference>
<reference evidence="7" key="1">
    <citation type="journal article" date="2011" name="Genome Biol.">
        <title>Comparative and functional genomics provide insights into the pathogenicity of dermatophytic fungi.</title>
        <authorList>
            <person name="Burmester A."/>
            <person name="Shelest E."/>
            <person name="Gloeckner G."/>
            <person name="Heddergott C."/>
            <person name="Schindler S."/>
            <person name="Staib P."/>
            <person name="Heidel A."/>
            <person name="Felder M."/>
            <person name="Petzold A."/>
            <person name="Szafranski K."/>
            <person name="Feuermann M."/>
            <person name="Pedruzzi I."/>
            <person name="Priebe S."/>
            <person name="Groth M."/>
            <person name="Winkler R."/>
            <person name="Li W."/>
            <person name="Kniemeyer O."/>
            <person name="Schroeckh V."/>
            <person name="Hertweck C."/>
            <person name="Hube B."/>
            <person name="White T.C."/>
            <person name="Platzer M."/>
            <person name="Guthke R."/>
            <person name="Heitman J."/>
            <person name="Woestemeyer J."/>
            <person name="Zipfel P.F."/>
            <person name="Monod M."/>
            <person name="Brakhage A.A."/>
        </authorList>
    </citation>
    <scope>NUCLEOTIDE SEQUENCE [LARGE SCALE GENOMIC DNA]</scope>
    <source>
        <strain evidence="7">ATCC MYA-4681 / CBS 112371</strain>
    </source>
</reference>
<dbReference type="InterPro" id="IPR000873">
    <property type="entry name" value="AMP-dep_synth/lig_dom"/>
</dbReference>
<evidence type="ECO:0000256" key="3">
    <source>
        <dbReference type="ARBA" id="ARBA00022598"/>
    </source>
</evidence>
<dbReference type="FunFam" id="3.30.559.30:FF:000002">
    <property type="entry name" value="Nonribosomal peptide synthase Pes1"/>
    <property type="match status" value="1"/>
</dbReference>
<dbReference type="Pfam" id="PF00501">
    <property type="entry name" value="AMP-binding"/>
    <property type="match status" value="3"/>
</dbReference>
<comment type="caution">
    <text evidence="6">The sequence shown here is derived from an EMBL/GenBank/DDBJ whole genome shotgun (WGS) entry which is preliminary data.</text>
</comment>
<dbReference type="HOGENOM" id="CLU_000022_60_8_1"/>
<name>D4B5M8_ARTBC</name>
<dbReference type="GO" id="GO:0005737">
    <property type="term" value="C:cytoplasm"/>
    <property type="evidence" value="ECO:0007669"/>
    <property type="project" value="TreeGrafter"/>
</dbReference>
<dbReference type="InterPro" id="IPR045851">
    <property type="entry name" value="AMP-bd_C_sf"/>
</dbReference>
<dbReference type="Pfam" id="PF00668">
    <property type="entry name" value="Condensation"/>
    <property type="match status" value="4"/>
</dbReference>
<dbReference type="InterPro" id="IPR042099">
    <property type="entry name" value="ANL_N_sf"/>
</dbReference>
<dbReference type="CDD" id="cd19542">
    <property type="entry name" value="CT_NRPS-like"/>
    <property type="match status" value="1"/>
</dbReference>
<evidence type="ECO:0000313" key="7">
    <source>
        <dbReference type="Proteomes" id="UP000008866"/>
    </source>
</evidence>
<keyword evidence="4" id="KW-0677">Repeat</keyword>
<dbReference type="PANTHER" id="PTHR45527">
    <property type="entry name" value="NONRIBOSOMAL PEPTIDE SYNTHETASE"/>
    <property type="match status" value="1"/>
</dbReference>
<dbReference type="eggNOG" id="KOG1178">
    <property type="taxonomic scope" value="Eukaryota"/>
</dbReference>
<dbReference type="CDD" id="cd19545">
    <property type="entry name" value="FUM14_C_NRPS-like"/>
    <property type="match status" value="1"/>
</dbReference>
<dbReference type="Pfam" id="PF00550">
    <property type="entry name" value="PP-binding"/>
    <property type="match status" value="2"/>
</dbReference>
<dbReference type="PROSITE" id="PS00012">
    <property type="entry name" value="PHOSPHOPANTETHEINE"/>
    <property type="match status" value="1"/>
</dbReference>
<dbReference type="InterPro" id="IPR023213">
    <property type="entry name" value="CAT-like_dom_sf"/>
</dbReference>
<dbReference type="FunFam" id="3.30.300.30:FF:000015">
    <property type="entry name" value="Nonribosomal peptide synthase SidD"/>
    <property type="match status" value="2"/>
</dbReference>
<evidence type="ECO:0000256" key="1">
    <source>
        <dbReference type="ARBA" id="ARBA00022450"/>
    </source>
</evidence>
<dbReference type="InterPro" id="IPR001242">
    <property type="entry name" value="Condensation_dom"/>
</dbReference>
<dbReference type="FunFam" id="3.30.559.10:FF:000016">
    <property type="entry name" value="Nonribosomal peptide synthase Pes1"/>
    <property type="match status" value="1"/>
</dbReference>
<feature type="domain" description="Carrier" evidence="5">
    <location>
        <begin position="1520"/>
        <end position="1596"/>
    </location>
</feature>
<keyword evidence="1" id="KW-0596">Phosphopantetheine</keyword>
<evidence type="ECO:0000259" key="5">
    <source>
        <dbReference type="PROSITE" id="PS50075"/>
    </source>
</evidence>
<dbReference type="GO" id="GO:0044550">
    <property type="term" value="P:secondary metabolite biosynthetic process"/>
    <property type="evidence" value="ECO:0007669"/>
    <property type="project" value="TreeGrafter"/>
</dbReference>
<dbReference type="FunFam" id="1.10.1200.10:FF:000005">
    <property type="entry name" value="Nonribosomal peptide synthetase 1"/>
    <property type="match status" value="1"/>
</dbReference>
<dbReference type="GeneID" id="9525354"/>
<dbReference type="FunFam" id="3.30.559.30:FF:000003">
    <property type="entry name" value="Nonribosomal peptide synthase SidD"/>
    <property type="match status" value="1"/>
</dbReference>
<feature type="non-terminal residue" evidence="6">
    <location>
        <position position="1"/>
    </location>
</feature>
<accession>D4B5M8</accession>
<keyword evidence="2" id="KW-0597">Phosphoprotein</keyword>
<dbReference type="PROSITE" id="PS50075">
    <property type="entry name" value="CARRIER"/>
    <property type="match status" value="2"/>
</dbReference>
<dbReference type="Gene3D" id="3.30.300.30">
    <property type="match status" value="2"/>
</dbReference>
<dbReference type="Proteomes" id="UP000008866">
    <property type="component" value="Unassembled WGS sequence"/>
</dbReference>
<dbReference type="InterPro" id="IPR009081">
    <property type="entry name" value="PP-bd_ACP"/>
</dbReference>
<dbReference type="GO" id="GO:0016874">
    <property type="term" value="F:ligase activity"/>
    <property type="evidence" value="ECO:0007669"/>
    <property type="project" value="UniProtKB-KW"/>
</dbReference>
<keyword evidence="7" id="KW-1185">Reference proteome</keyword>
<dbReference type="SUPFAM" id="SSF52777">
    <property type="entry name" value="CoA-dependent acyltransferases"/>
    <property type="match status" value="7"/>
</dbReference>
<evidence type="ECO:0000313" key="6">
    <source>
        <dbReference type="EMBL" id="EFE29367.1"/>
    </source>
</evidence>
<proteinExistence type="predicted"/>
<evidence type="ECO:0000256" key="2">
    <source>
        <dbReference type="ARBA" id="ARBA00022553"/>
    </source>
</evidence>
<dbReference type="OMA" id="SWRIIWG"/>
<feature type="domain" description="Carrier" evidence="5">
    <location>
        <begin position="3304"/>
        <end position="3377"/>
    </location>
</feature>
<dbReference type="InterPro" id="IPR036736">
    <property type="entry name" value="ACP-like_sf"/>
</dbReference>
<dbReference type="KEGG" id="abe:ARB_03768"/>
<dbReference type="CDD" id="cd05918">
    <property type="entry name" value="A_NRPS_SidN3_like"/>
    <property type="match status" value="2"/>
</dbReference>
<dbReference type="STRING" id="663331.D4B5M8"/>